<reference evidence="1" key="2">
    <citation type="journal article" date="2015" name="Fish Shellfish Immunol.">
        <title>Early steps in the European eel (Anguilla anguilla)-Vibrio vulnificus interaction in the gills: Role of the RtxA13 toxin.</title>
        <authorList>
            <person name="Callol A."/>
            <person name="Pajuelo D."/>
            <person name="Ebbesson L."/>
            <person name="Teles M."/>
            <person name="MacKenzie S."/>
            <person name="Amaro C."/>
        </authorList>
    </citation>
    <scope>NUCLEOTIDE SEQUENCE</scope>
</reference>
<protein>
    <submittedName>
        <fullName evidence="1">Uncharacterized protein</fullName>
    </submittedName>
</protein>
<reference evidence="1" key="1">
    <citation type="submission" date="2014-11" db="EMBL/GenBank/DDBJ databases">
        <authorList>
            <person name="Amaro Gonzalez C."/>
        </authorList>
    </citation>
    <scope>NUCLEOTIDE SEQUENCE</scope>
</reference>
<name>A0A0E9QGJ9_ANGAN</name>
<accession>A0A0E9QGJ9</accession>
<organism evidence="1">
    <name type="scientific">Anguilla anguilla</name>
    <name type="common">European freshwater eel</name>
    <name type="synonym">Muraena anguilla</name>
    <dbReference type="NCBI Taxonomy" id="7936"/>
    <lineage>
        <taxon>Eukaryota</taxon>
        <taxon>Metazoa</taxon>
        <taxon>Chordata</taxon>
        <taxon>Craniata</taxon>
        <taxon>Vertebrata</taxon>
        <taxon>Euteleostomi</taxon>
        <taxon>Actinopterygii</taxon>
        <taxon>Neopterygii</taxon>
        <taxon>Teleostei</taxon>
        <taxon>Anguilliformes</taxon>
        <taxon>Anguillidae</taxon>
        <taxon>Anguilla</taxon>
    </lineage>
</organism>
<proteinExistence type="predicted"/>
<evidence type="ECO:0000313" key="1">
    <source>
        <dbReference type="EMBL" id="JAH16011.1"/>
    </source>
</evidence>
<dbReference type="AlphaFoldDB" id="A0A0E9QGJ9"/>
<dbReference type="EMBL" id="GBXM01092566">
    <property type="protein sequence ID" value="JAH16011.1"/>
    <property type="molecule type" value="Transcribed_RNA"/>
</dbReference>
<sequence>MFCQFFKCGEYPYLLFYEAIVICSLSKAG</sequence>